<dbReference type="EMBL" id="CP061035">
    <property type="protein sequence ID" value="QQV77470.1"/>
    <property type="molecule type" value="Genomic_DNA"/>
</dbReference>
<dbReference type="InterPro" id="IPR019660">
    <property type="entry name" value="Put_sensory_transdc_reg_YbjN"/>
</dbReference>
<accession>A0A974S4W4</accession>
<name>A0A974S4W4_9SPHN</name>
<dbReference type="Proteomes" id="UP000595894">
    <property type="component" value="Chromosome"/>
</dbReference>
<evidence type="ECO:0000313" key="1">
    <source>
        <dbReference type="EMBL" id="QQV77470.1"/>
    </source>
</evidence>
<sequence>MPLPFVFAALLAGATPATEPAINTHDTAMFERQLREMGYTIDPFERDGDTATAVLRSGNDKTVIVLGGCTKGDACDYLVIVSAFDDVLKPPADWVAKMNSTYDLIKVSTRDPDQALTYSAGIIIDGAPRATFRHWLERVESSSADLAQEAVKAKLVAK</sequence>
<dbReference type="Pfam" id="PF10722">
    <property type="entry name" value="YbjN"/>
    <property type="match status" value="1"/>
</dbReference>
<keyword evidence="2" id="KW-1185">Reference proteome</keyword>
<evidence type="ECO:0000313" key="2">
    <source>
        <dbReference type="Proteomes" id="UP000595894"/>
    </source>
</evidence>
<proteinExistence type="predicted"/>
<protein>
    <submittedName>
        <fullName evidence="1">YbjN domain-containing protein</fullName>
    </submittedName>
</protein>
<dbReference type="AlphaFoldDB" id="A0A974S4W4"/>
<reference evidence="2" key="1">
    <citation type="submission" date="2020-09" db="EMBL/GenBank/DDBJ databases">
        <title>Sphingomonas sp., a new species isolated from pork steak.</title>
        <authorList>
            <person name="Heidler von Heilborn D."/>
        </authorList>
    </citation>
    <scope>NUCLEOTIDE SEQUENCE [LARGE SCALE GENOMIC DNA]</scope>
</reference>
<organism evidence="1 2">
    <name type="scientific">Sphingomonas aliaeris</name>
    <dbReference type="NCBI Taxonomy" id="2759526"/>
    <lineage>
        <taxon>Bacteria</taxon>
        <taxon>Pseudomonadati</taxon>
        <taxon>Pseudomonadota</taxon>
        <taxon>Alphaproteobacteria</taxon>
        <taxon>Sphingomonadales</taxon>
        <taxon>Sphingomonadaceae</taxon>
        <taxon>Sphingomonas</taxon>
    </lineage>
</organism>
<dbReference type="KEGG" id="sari:H5J25_01180"/>
<gene>
    <name evidence="1" type="ORF">H5J25_01180</name>
</gene>
<dbReference type="RefSeq" id="WP_202093959.1">
    <property type="nucleotide sequence ID" value="NZ_CP061035.1"/>
</dbReference>